<dbReference type="CDD" id="cd03257">
    <property type="entry name" value="ABC_NikE_OppD_transporters"/>
    <property type="match status" value="1"/>
</dbReference>
<feature type="transmembrane region" description="Helical" evidence="9">
    <location>
        <begin position="258"/>
        <end position="279"/>
    </location>
</feature>
<gene>
    <name evidence="12" type="primary">nikC</name>
    <name evidence="12" type="ORF">LS71_006015</name>
</gene>
<dbReference type="CDD" id="cd06261">
    <property type="entry name" value="TM_PBP2"/>
    <property type="match status" value="1"/>
</dbReference>
<sequence length="584" mass="64850">MNLASTNKQPSFADTSLWRVLNIWQNLSWWGKCAFIGLSIVLLIAIFAPFITPYKPDAQDLESILAPMSAQHFLGTDYLGRDVYTRLVYGARLSLFCTFIILGCIVLLGVTLGGLSGFVGGQLDRICMRICDVFISVPTVALSLFLVGVLGAGLENVMIAIILTHWAWYARIVRSIVFNLRHKEYVRLSYTFGESGWQRFKRHIMLPILTQCIVLTSMDIGHIMLHIAGLSFLGLGVQPPTAEWGIMLNEAREYMWDYPMLIVYPGMALFVSVALCNLLGEALRDTLGMACMMGNAPEDTQQGSKEVKATTSAQSLSIENLHIKIGDKTLLNIKHISVRRGECVALLGKSGSGKSLSALALQGFLPSNLVQPSGDVRLNGALINPVAYRARAFACIMQNPLSCFNPLLSIHNHIKESLKSIQKPYDRDFIHKCLRDAGLNESVLEAYPCELSGGMLQRVSIALALLTEAPFIIADEPTSDLDKSTESAILDILRQLQKQKGIGILLITHNLQIIAHYAQRVYVIDEGAIIESISIAHNRLYAHSHEKDLQERNSQDLQNIESTYTPRTQTTRYLQQILNKELSC</sequence>
<dbReference type="InterPro" id="IPR025966">
    <property type="entry name" value="OppC_N"/>
</dbReference>
<dbReference type="InterPro" id="IPR003593">
    <property type="entry name" value="AAA+_ATPase"/>
</dbReference>
<proteinExistence type="inferred from homology"/>
<evidence type="ECO:0000256" key="2">
    <source>
        <dbReference type="ARBA" id="ARBA00022448"/>
    </source>
</evidence>
<dbReference type="GO" id="GO:0016887">
    <property type="term" value="F:ATP hydrolysis activity"/>
    <property type="evidence" value="ECO:0007669"/>
    <property type="project" value="InterPro"/>
</dbReference>
<evidence type="ECO:0000256" key="7">
    <source>
        <dbReference type="ARBA" id="ARBA00022989"/>
    </source>
</evidence>
<dbReference type="InterPro" id="IPR014157">
    <property type="entry name" value="Nickel_NikC"/>
</dbReference>
<evidence type="ECO:0000313" key="12">
    <source>
        <dbReference type="EMBL" id="TLD96611.1"/>
    </source>
</evidence>
<dbReference type="GO" id="GO:0015099">
    <property type="term" value="F:nickel cation transmembrane transporter activity"/>
    <property type="evidence" value="ECO:0007669"/>
    <property type="project" value="InterPro"/>
</dbReference>
<dbReference type="SUPFAM" id="SSF161098">
    <property type="entry name" value="MetI-like"/>
    <property type="match status" value="1"/>
</dbReference>
<protein>
    <submittedName>
        <fullName evidence="12">Nickel ABC transporter permease subunit NikC</fullName>
        <ecNumber evidence="12">3.6.3.24</ecNumber>
    </submittedName>
</protein>
<dbReference type="OrthoDB" id="9783218at2"/>
<keyword evidence="5" id="KW-0547">Nucleotide-binding</keyword>
<dbReference type="Pfam" id="PF00528">
    <property type="entry name" value="BPD_transp_1"/>
    <property type="match status" value="1"/>
</dbReference>
<dbReference type="EMBL" id="JRPR02000003">
    <property type="protein sequence ID" value="TLD96611.1"/>
    <property type="molecule type" value="Genomic_DNA"/>
</dbReference>
<keyword evidence="3" id="KW-1003">Cell membrane</keyword>
<keyword evidence="13" id="KW-1185">Reference proteome</keyword>
<keyword evidence="7 9" id="KW-1133">Transmembrane helix</keyword>
<dbReference type="InterPro" id="IPR017871">
    <property type="entry name" value="ABC_transporter-like_CS"/>
</dbReference>
<dbReference type="SUPFAM" id="SSF52540">
    <property type="entry name" value="P-loop containing nucleoside triphosphate hydrolases"/>
    <property type="match status" value="1"/>
</dbReference>
<evidence type="ECO:0000259" key="11">
    <source>
        <dbReference type="PROSITE" id="PS50928"/>
    </source>
</evidence>
<dbReference type="RefSeq" id="WP_069723512.1">
    <property type="nucleotide sequence ID" value="NZ_JRPR02000003.1"/>
</dbReference>
<evidence type="ECO:0000256" key="1">
    <source>
        <dbReference type="ARBA" id="ARBA00004651"/>
    </source>
</evidence>
<comment type="subcellular location">
    <subcellularLocation>
        <location evidence="1 9">Cell membrane</location>
        <topology evidence="1 9">Multi-pass membrane protein</topology>
    </subcellularLocation>
</comment>
<feature type="domain" description="ABC transporter" evidence="10">
    <location>
        <begin position="316"/>
        <end position="551"/>
    </location>
</feature>
<reference evidence="12 13" key="1">
    <citation type="journal article" date="2014" name="Genome Announc.">
        <title>Draft genome sequences of eight enterohepatic helicobacter species isolated from both laboratory and wild rodents.</title>
        <authorList>
            <person name="Sheh A."/>
            <person name="Shen Z."/>
            <person name="Fox J.G."/>
        </authorList>
    </citation>
    <scope>NUCLEOTIDE SEQUENCE [LARGE SCALE GENOMIC DNA]</scope>
    <source>
        <strain evidence="12 13">MIT 09-6949</strain>
    </source>
</reference>
<dbReference type="PANTHER" id="PTHR43386:SF1">
    <property type="entry name" value="D,D-DIPEPTIDE TRANSPORT SYSTEM PERMEASE PROTEIN DDPC-RELATED"/>
    <property type="match status" value="1"/>
</dbReference>
<feature type="domain" description="ABC transmembrane type-1" evidence="11">
    <location>
        <begin position="95"/>
        <end position="280"/>
    </location>
</feature>
<keyword evidence="4 9" id="KW-0812">Transmembrane</keyword>
<dbReference type="Pfam" id="PF12911">
    <property type="entry name" value="OppC_N"/>
    <property type="match status" value="1"/>
</dbReference>
<dbReference type="SMART" id="SM00382">
    <property type="entry name" value="AAA"/>
    <property type="match status" value="1"/>
</dbReference>
<evidence type="ECO:0000256" key="5">
    <source>
        <dbReference type="ARBA" id="ARBA00022741"/>
    </source>
</evidence>
<keyword evidence="8 9" id="KW-0472">Membrane</keyword>
<dbReference type="PANTHER" id="PTHR43386">
    <property type="entry name" value="OLIGOPEPTIDE TRANSPORT SYSTEM PERMEASE PROTEIN APPC"/>
    <property type="match status" value="1"/>
</dbReference>
<dbReference type="AlphaFoldDB" id="A0A4U8T9W6"/>
<dbReference type="NCBIfam" id="TIGR02790">
    <property type="entry name" value="nickel_nikC"/>
    <property type="match status" value="1"/>
</dbReference>
<dbReference type="InterPro" id="IPR035906">
    <property type="entry name" value="MetI-like_sf"/>
</dbReference>
<dbReference type="InterPro" id="IPR000515">
    <property type="entry name" value="MetI-like"/>
</dbReference>
<keyword evidence="12" id="KW-0378">Hydrolase</keyword>
<dbReference type="GO" id="GO:0005886">
    <property type="term" value="C:plasma membrane"/>
    <property type="evidence" value="ECO:0007669"/>
    <property type="project" value="UniProtKB-SubCell"/>
</dbReference>
<comment type="caution">
    <text evidence="12">The sequence shown here is derived from an EMBL/GenBank/DDBJ whole genome shotgun (WGS) entry which is preliminary data.</text>
</comment>
<accession>A0A4U8T9W6</accession>
<evidence type="ECO:0000256" key="8">
    <source>
        <dbReference type="ARBA" id="ARBA00023136"/>
    </source>
</evidence>
<dbReference type="GO" id="GO:0071916">
    <property type="term" value="F:dipeptide transmembrane transporter activity"/>
    <property type="evidence" value="ECO:0007669"/>
    <property type="project" value="TreeGrafter"/>
</dbReference>
<dbReference type="Gene3D" id="1.10.3720.10">
    <property type="entry name" value="MetI-like"/>
    <property type="match status" value="1"/>
</dbReference>
<evidence type="ECO:0000313" key="13">
    <source>
        <dbReference type="Proteomes" id="UP000029733"/>
    </source>
</evidence>
<dbReference type="GO" id="GO:0005524">
    <property type="term" value="F:ATP binding"/>
    <property type="evidence" value="ECO:0007669"/>
    <property type="project" value="UniProtKB-KW"/>
</dbReference>
<feature type="transmembrane region" description="Helical" evidence="9">
    <location>
        <begin position="93"/>
        <end position="118"/>
    </location>
</feature>
<dbReference type="Pfam" id="PF00005">
    <property type="entry name" value="ABC_tran"/>
    <property type="match status" value="1"/>
</dbReference>
<dbReference type="EC" id="3.6.3.24" evidence="12"/>
<evidence type="ECO:0000259" key="10">
    <source>
        <dbReference type="PROSITE" id="PS50893"/>
    </source>
</evidence>
<evidence type="ECO:0000256" key="3">
    <source>
        <dbReference type="ARBA" id="ARBA00022475"/>
    </source>
</evidence>
<feature type="transmembrane region" description="Helical" evidence="9">
    <location>
        <begin position="130"/>
        <end position="151"/>
    </location>
</feature>
<evidence type="ECO:0000256" key="9">
    <source>
        <dbReference type="RuleBase" id="RU363032"/>
    </source>
</evidence>
<dbReference type="Proteomes" id="UP000029733">
    <property type="component" value="Unassembled WGS sequence"/>
</dbReference>
<evidence type="ECO:0000256" key="4">
    <source>
        <dbReference type="ARBA" id="ARBA00022692"/>
    </source>
</evidence>
<keyword evidence="2 9" id="KW-0813">Transport</keyword>
<dbReference type="InterPro" id="IPR027417">
    <property type="entry name" value="P-loop_NTPase"/>
</dbReference>
<evidence type="ECO:0000256" key="6">
    <source>
        <dbReference type="ARBA" id="ARBA00022840"/>
    </source>
</evidence>
<dbReference type="Gene3D" id="3.40.50.300">
    <property type="entry name" value="P-loop containing nucleotide triphosphate hydrolases"/>
    <property type="match status" value="1"/>
</dbReference>
<dbReference type="InterPro" id="IPR050366">
    <property type="entry name" value="BP-dependent_transpt_permease"/>
</dbReference>
<feature type="transmembrane region" description="Helical" evidence="9">
    <location>
        <begin position="157"/>
        <end position="177"/>
    </location>
</feature>
<dbReference type="PROSITE" id="PS00211">
    <property type="entry name" value="ABC_TRANSPORTER_1"/>
    <property type="match status" value="1"/>
</dbReference>
<name>A0A4U8T9W6_9HELI</name>
<keyword evidence="6" id="KW-0067">ATP-binding</keyword>
<dbReference type="NCBIfam" id="NF007738">
    <property type="entry name" value="PRK10417.1"/>
    <property type="match status" value="1"/>
</dbReference>
<feature type="transmembrane region" description="Helical" evidence="9">
    <location>
        <begin position="29"/>
        <end position="51"/>
    </location>
</feature>
<comment type="similarity">
    <text evidence="9">Belongs to the binding-protein-dependent transport system permease family.</text>
</comment>
<dbReference type="PROSITE" id="PS50893">
    <property type="entry name" value="ABC_TRANSPORTER_2"/>
    <property type="match status" value="1"/>
</dbReference>
<organism evidence="12 13">
    <name type="scientific">Helicobacter jaachi</name>
    <dbReference type="NCBI Taxonomy" id="1677920"/>
    <lineage>
        <taxon>Bacteria</taxon>
        <taxon>Pseudomonadati</taxon>
        <taxon>Campylobacterota</taxon>
        <taxon>Epsilonproteobacteria</taxon>
        <taxon>Campylobacterales</taxon>
        <taxon>Helicobacteraceae</taxon>
        <taxon>Helicobacter</taxon>
    </lineage>
</organism>
<dbReference type="PROSITE" id="PS50928">
    <property type="entry name" value="ABC_TM1"/>
    <property type="match status" value="1"/>
</dbReference>
<dbReference type="InterPro" id="IPR003439">
    <property type="entry name" value="ABC_transporter-like_ATP-bd"/>
</dbReference>